<feature type="compositionally biased region" description="Polar residues" evidence="1">
    <location>
        <begin position="1112"/>
        <end position="1122"/>
    </location>
</feature>
<evidence type="ECO:0000313" key="3">
    <source>
        <dbReference type="Proteomes" id="UP001211065"/>
    </source>
</evidence>
<dbReference type="AlphaFoldDB" id="A0AAD5XWP5"/>
<sequence>MLDGSLVANTHQIIEITKTVNKNELKDHVSSDNQMIKSQSVEVDNTKRIFSVNRPLLEGGDYTFSNLEKGKSSYFIHFPTQLFSWKATVFESNGGKVKLKYKIKHNSSSGKQEETNLKNPTHKQLCCKLTKNLVDENEDIFSRTFSIILNNEIKVFEWLKTAPKQLKLFDLSAQCLVAKCNSEYNNKNSSTGFKKKGHLTIYPSGYEIEDLIVSTCFITLERRGFNEKSSNSNRNSISAFPAIKTTSLDSKKRVSHDLTLKVENKFPHYDSEKKKSLSDLENNIKRQLDQLHKENSEPALNENTRNNDITISNELPQTPTNKRSSIYVDNFNKILQKENKSRLPLEKTPYQLHNKTIIGNKETKNDSVEKKQHLPAFTNNSILKDLKYEDSLIKEMSEIWKNISFDNSFDNNHSINTESTSTRIISTNSSIPEKLSSVETCNNDSRFSILNSRQTHLVNEIKNNSILQKNLYEEPFHSESLSRNTSTEHFSENSSNLVQQRELSKGVPTSSMYGGAASSKAFSQSQTPIPTKPVFQANRTAKADNKVFHSVPAPEHPDIVVADKSFKSVPLLVVQDVTSESIKSQQPSHHHPIASVSMYEEKKLLQIRQDTIGLRQNNECHNKESYQEASSSQVDSLLPPTLVTQSYDQMETSKYANPMFSNSNRTVSTLPKYFPSLSSPPIPDNPEIVNHDIPFIDNFSKRVAKRSNRLSLPVALPNSGEAIAPGRPVGPWGYGMLSPVPTRTPSPLIDSPVINNTPILNSLGVNQSLPSSPIHLAENNSNRSPVINRHESNLKQELLQHSSASSLEVNNSLKNFSSSLKSIPKKIFSHFILEPENYGVICEKPLITHSKKSVSYVYKAEKLFLQQVDAKSLVSQISSTSLPISQMRSRQENSNIIDSNTGVDKNSFDVNNQSGSQPTSNNNLLNSFHYDYPVTNDRENNFVANMNTNTNIAAVLNSTQNDNFASNEKNNPLNSFLYGSPHTSYYESPSYQEGYRNSCNMEKSTNECNDEKTGFVHDSVPNLNRTFQTEGNSVEMGQDGINSNSSFHKNGQLQQESTTYGSISGHQQSHIVDGYQTFQPKKPLVKNNFMQYRNNWANYEFSQSSLPSSTSPINVTSTSPTQKNDNIKNNNKNLEDNIDLEKILIEGLKRDNESF</sequence>
<feature type="region of interest" description="Disordered" evidence="1">
    <location>
        <begin position="1103"/>
        <end position="1132"/>
    </location>
</feature>
<dbReference type="Proteomes" id="UP001211065">
    <property type="component" value="Unassembled WGS sequence"/>
</dbReference>
<evidence type="ECO:0000313" key="2">
    <source>
        <dbReference type="EMBL" id="KAJ3222150.1"/>
    </source>
</evidence>
<comment type="caution">
    <text evidence="2">The sequence shown here is derived from an EMBL/GenBank/DDBJ whole genome shotgun (WGS) entry which is preliminary data.</text>
</comment>
<evidence type="ECO:0000256" key="1">
    <source>
        <dbReference type="SAM" id="MobiDB-lite"/>
    </source>
</evidence>
<feature type="compositionally biased region" description="Low complexity" evidence="1">
    <location>
        <begin position="1123"/>
        <end position="1132"/>
    </location>
</feature>
<dbReference type="EMBL" id="JADGJW010000189">
    <property type="protein sequence ID" value="KAJ3222150.1"/>
    <property type="molecule type" value="Genomic_DNA"/>
</dbReference>
<proteinExistence type="predicted"/>
<feature type="region of interest" description="Disordered" evidence="1">
    <location>
        <begin position="291"/>
        <end position="323"/>
    </location>
</feature>
<organism evidence="2 3">
    <name type="scientific">Clydaea vesicula</name>
    <dbReference type="NCBI Taxonomy" id="447962"/>
    <lineage>
        <taxon>Eukaryota</taxon>
        <taxon>Fungi</taxon>
        <taxon>Fungi incertae sedis</taxon>
        <taxon>Chytridiomycota</taxon>
        <taxon>Chytridiomycota incertae sedis</taxon>
        <taxon>Chytridiomycetes</taxon>
        <taxon>Lobulomycetales</taxon>
        <taxon>Lobulomycetaceae</taxon>
        <taxon>Clydaea</taxon>
    </lineage>
</organism>
<name>A0AAD5XWP5_9FUNG</name>
<feature type="region of interest" description="Disordered" evidence="1">
    <location>
        <begin position="888"/>
        <end position="924"/>
    </location>
</feature>
<feature type="compositionally biased region" description="Polar residues" evidence="1">
    <location>
        <begin position="479"/>
        <end position="512"/>
    </location>
</feature>
<gene>
    <name evidence="2" type="ORF">HK099_002616</name>
</gene>
<keyword evidence="3" id="KW-1185">Reference proteome</keyword>
<feature type="compositionally biased region" description="Polar residues" evidence="1">
    <location>
        <begin position="520"/>
        <end position="529"/>
    </location>
</feature>
<protein>
    <submittedName>
        <fullName evidence="2">Uncharacterized protein</fullName>
    </submittedName>
</protein>
<reference evidence="2" key="1">
    <citation type="submission" date="2020-05" db="EMBL/GenBank/DDBJ databases">
        <title>Phylogenomic resolution of chytrid fungi.</title>
        <authorList>
            <person name="Stajich J.E."/>
            <person name="Amses K."/>
            <person name="Simmons R."/>
            <person name="Seto K."/>
            <person name="Myers J."/>
            <person name="Bonds A."/>
            <person name="Quandt C.A."/>
            <person name="Barry K."/>
            <person name="Liu P."/>
            <person name="Grigoriev I."/>
            <person name="Longcore J.E."/>
            <person name="James T.Y."/>
        </authorList>
    </citation>
    <scope>NUCLEOTIDE SEQUENCE</scope>
    <source>
        <strain evidence="2">JEL0476</strain>
    </source>
</reference>
<feature type="compositionally biased region" description="Polar residues" evidence="1">
    <location>
        <begin position="301"/>
        <end position="323"/>
    </location>
</feature>
<feature type="region of interest" description="Disordered" evidence="1">
    <location>
        <begin position="478"/>
        <end position="531"/>
    </location>
</feature>
<accession>A0AAD5XWP5</accession>